<dbReference type="Gene3D" id="3.30.360.10">
    <property type="entry name" value="Dihydrodipicolinate Reductase, domain 2"/>
    <property type="match status" value="1"/>
</dbReference>
<name>A0A933MIG2_UNCT6</name>
<proteinExistence type="predicted"/>
<accession>A0A933MIG2</accession>
<dbReference type="SUPFAM" id="SSF55347">
    <property type="entry name" value="Glyceraldehyde-3-phosphate dehydrogenase-like, C-terminal domain"/>
    <property type="match status" value="1"/>
</dbReference>
<evidence type="ECO:0000313" key="4">
    <source>
        <dbReference type="Proteomes" id="UP000736328"/>
    </source>
</evidence>
<dbReference type="Proteomes" id="UP000736328">
    <property type="component" value="Unassembled WGS sequence"/>
</dbReference>
<feature type="domain" description="Gfo/Idh/MocA-like oxidoreductase N-terminal" evidence="1">
    <location>
        <begin position="4"/>
        <end position="120"/>
    </location>
</feature>
<evidence type="ECO:0000259" key="2">
    <source>
        <dbReference type="Pfam" id="PF22725"/>
    </source>
</evidence>
<evidence type="ECO:0000259" key="1">
    <source>
        <dbReference type="Pfam" id="PF01408"/>
    </source>
</evidence>
<dbReference type="InterPro" id="IPR055170">
    <property type="entry name" value="GFO_IDH_MocA-like_dom"/>
</dbReference>
<dbReference type="GO" id="GO:0000166">
    <property type="term" value="F:nucleotide binding"/>
    <property type="evidence" value="ECO:0007669"/>
    <property type="project" value="InterPro"/>
</dbReference>
<evidence type="ECO:0000313" key="3">
    <source>
        <dbReference type="EMBL" id="MBI4727067.1"/>
    </source>
</evidence>
<organism evidence="3 4">
    <name type="scientific">candidate division TA06 bacterium</name>
    <dbReference type="NCBI Taxonomy" id="2250710"/>
    <lineage>
        <taxon>Bacteria</taxon>
        <taxon>Bacteria division TA06</taxon>
    </lineage>
</organism>
<dbReference type="InterPro" id="IPR051450">
    <property type="entry name" value="Gfo/Idh/MocA_Oxidoreductases"/>
</dbReference>
<sequence length="322" mass="35289">MSKLKIGVIGVGHLGQHHARALAELPQAELAGVADINEPRARKVAGRHKVQFYSDYCELLKQVDAVSIVVPTTMHHQVAKDALAAGKHVLVEKPITATVAQAEELVALAESKNLKLQVGHIERFNPALKAAAGHIHNPKFIECIRISPFSSRNTDVPVVLDLMIHDIDIILTFVHSELERVSAAGLSLVSGKEDIANARLEFRNGCLANLTASRISSKKERKARFFQLDSYISVDYLNPGVKICKLNGDPRGVSDLSKVVDCIEPEIAKTEQLKAELSSFADCILDGAVPLVTGQDGLRALQVAEKIMKEIKKRNERLKREI</sequence>
<dbReference type="Gene3D" id="3.40.50.720">
    <property type="entry name" value="NAD(P)-binding Rossmann-like Domain"/>
    <property type="match status" value="1"/>
</dbReference>
<comment type="caution">
    <text evidence="3">The sequence shown here is derived from an EMBL/GenBank/DDBJ whole genome shotgun (WGS) entry which is preliminary data.</text>
</comment>
<dbReference type="AlphaFoldDB" id="A0A933MIG2"/>
<dbReference type="InterPro" id="IPR036291">
    <property type="entry name" value="NAD(P)-bd_dom_sf"/>
</dbReference>
<protein>
    <submittedName>
        <fullName evidence="3">Gfo/Idh/MocA family oxidoreductase</fullName>
    </submittedName>
</protein>
<dbReference type="InterPro" id="IPR000683">
    <property type="entry name" value="Gfo/Idh/MocA-like_OxRdtase_N"/>
</dbReference>
<dbReference type="Pfam" id="PF22725">
    <property type="entry name" value="GFO_IDH_MocA_C3"/>
    <property type="match status" value="1"/>
</dbReference>
<dbReference type="SUPFAM" id="SSF51735">
    <property type="entry name" value="NAD(P)-binding Rossmann-fold domains"/>
    <property type="match status" value="1"/>
</dbReference>
<dbReference type="EMBL" id="JACQXR010000099">
    <property type="protein sequence ID" value="MBI4727067.1"/>
    <property type="molecule type" value="Genomic_DNA"/>
</dbReference>
<gene>
    <name evidence="3" type="ORF">HY768_07580</name>
</gene>
<dbReference type="PANTHER" id="PTHR43377:SF1">
    <property type="entry name" value="BILIVERDIN REDUCTASE A"/>
    <property type="match status" value="1"/>
</dbReference>
<reference evidence="3" key="1">
    <citation type="submission" date="2020-07" db="EMBL/GenBank/DDBJ databases">
        <title>Huge and variable diversity of episymbiotic CPR bacteria and DPANN archaea in groundwater ecosystems.</title>
        <authorList>
            <person name="He C.Y."/>
            <person name="Keren R."/>
            <person name="Whittaker M."/>
            <person name="Farag I.F."/>
            <person name="Doudna J."/>
            <person name="Cate J.H.D."/>
            <person name="Banfield J.F."/>
        </authorList>
    </citation>
    <scope>NUCLEOTIDE SEQUENCE</scope>
    <source>
        <strain evidence="3">NC_groundwater_1520_Pr4_B-0.1um_53_5</strain>
    </source>
</reference>
<feature type="domain" description="GFO/IDH/MocA-like oxidoreductase" evidence="2">
    <location>
        <begin position="158"/>
        <end position="220"/>
    </location>
</feature>
<dbReference type="Pfam" id="PF01408">
    <property type="entry name" value="GFO_IDH_MocA"/>
    <property type="match status" value="1"/>
</dbReference>
<dbReference type="PANTHER" id="PTHR43377">
    <property type="entry name" value="BILIVERDIN REDUCTASE A"/>
    <property type="match status" value="1"/>
</dbReference>